<dbReference type="Gene3D" id="2.60.120.620">
    <property type="entry name" value="q2cbj1_9rhob like domain"/>
    <property type="match status" value="1"/>
</dbReference>
<gene>
    <name evidence="8" type="ORF">DPMN_163005</name>
</gene>
<evidence type="ECO:0000256" key="6">
    <source>
        <dbReference type="ARBA" id="ARBA00023004"/>
    </source>
</evidence>
<dbReference type="GO" id="GO:0031418">
    <property type="term" value="F:L-ascorbic acid binding"/>
    <property type="evidence" value="ECO:0007669"/>
    <property type="project" value="UniProtKB-KW"/>
</dbReference>
<dbReference type="InterPro" id="IPR005123">
    <property type="entry name" value="Oxoglu/Fe-dep_dioxygenase_dom"/>
</dbReference>
<keyword evidence="6" id="KW-0408">Iron</keyword>
<keyword evidence="9" id="KW-1185">Reference proteome</keyword>
<keyword evidence="3" id="KW-0847">Vitamin C</keyword>
<evidence type="ECO:0000256" key="2">
    <source>
        <dbReference type="ARBA" id="ARBA00022723"/>
    </source>
</evidence>
<evidence type="ECO:0000256" key="5">
    <source>
        <dbReference type="ARBA" id="ARBA00023002"/>
    </source>
</evidence>
<evidence type="ECO:0000256" key="3">
    <source>
        <dbReference type="ARBA" id="ARBA00022896"/>
    </source>
</evidence>
<dbReference type="EMBL" id="JAIWYP010000008">
    <property type="protein sequence ID" value="KAH3784932.1"/>
    <property type="molecule type" value="Genomic_DNA"/>
</dbReference>
<dbReference type="GO" id="GO:0051213">
    <property type="term" value="F:dioxygenase activity"/>
    <property type="evidence" value="ECO:0007669"/>
    <property type="project" value="UniProtKB-KW"/>
</dbReference>
<keyword evidence="5" id="KW-0560">Oxidoreductase</keyword>
<reference evidence="8" key="1">
    <citation type="journal article" date="2019" name="bioRxiv">
        <title>The Genome of the Zebra Mussel, Dreissena polymorpha: A Resource for Invasive Species Research.</title>
        <authorList>
            <person name="McCartney M.A."/>
            <person name="Auch B."/>
            <person name="Kono T."/>
            <person name="Mallez S."/>
            <person name="Zhang Y."/>
            <person name="Obille A."/>
            <person name="Becker A."/>
            <person name="Abrahante J.E."/>
            <person name="Garbe J."/>
            <person name="Badalamenti J.P."/>
            <person name="Herman A."/>
            <person name="Mangelson H."/>
            <person name="Liachko I."/>
            <person name="Sullivan S."/>
            <person name="Sone E.D."/>
            <person name="Koren S."/>
            <person name="Silverstein K.A.T."/>
            <person name="Beckman K.B."/>
            <person name="Gohl D.M."/>
        </authorList>
    </citation>
    <scope>NUCLEOTIDE SEQUENCE</scope>
    <source>
        <strain evidence="8">Duluth1</strain>
        <tissue evidence="8">Whole animal</tissue>
    </source>
</reference>
<dbReference type="PROSITE" id="PS51471">
    <property type="entry name" value="FE2OG_OXY"/>
    <property type="match status" value="1"/>
</dbReference>
<evidence type="ECO:0000256" key="4">
    <source>
        <dbReference type="ARBA" id="ARBA00022964"/>
    </source>
</evidence>
<evidence type="ECO:0000256" key="1">
    <source>
        <dbReference type="ARBA" id="ARBA00001961"/>
    </source>
</evidence>
<dbReference type="GO" id="GO:0005506">
    <property type="term" value="F:iron ion binding"/>
    <property type="evidence" value="ECO:0007669"/>
    <property type="project" value="InterPro"/>
</dbReference>
<dbReference type="SMART" id="SM00702">
    <property type="entry name" value="P4Hc"/>
    <property type="match status" value="1"/>
</dbReference>
<keyword evidence="4" id="KW-0223">Dioxygenase</keyword>
<dbReference type="GO" id="GO:0016705">
    <property type="term" value="F:oxidoreductase activity, acting on paired donors, with incorporation or reduction of molecular oxygen"/>
    <property type="evidence" value="ECO:0007669"/>
    <property type="project" value="InterPro"/>
</dbReference>
<name>A0A9D4ERB6_DREPO</name>
<dbReference type="Pfam" id="PF25238">
    <property type="entry name" value="OGFOD2-like"/>
    <property type="match status" value="1"/>
</dbReference>
<accession>A0A9D4ERB6</accession>
<comment type="caution">
    <text evidence="8">The sequence shown here is derived from an EMBL/GenBank/DDBJ whole genome shotgun (WGS) entry which is preliminary data.</text>
</comment>
<reference evidence="8" key="2">
    <citation type="submission" date="2020-11" db="EMBL/GenBank/DDBJ databases">
        <authorList>
            <person name="McCartney M.A."/>
            <person name="Auch B."/>
            <person name="Kono T."/>
            <person name="Mallez S."/>
            <person name="Becker A."/>
            <person name="Gohl D.M."/>
            <person name="Silverstein K.A.T."/>
            <person name="Koren S."/>
            <person name="Bechman K.B."/>
            <person name="Herman A."/>
            <person name="Abrahante J.E."/>
            <person name="Garbe J."/>
        </authorList>
    </citation>
    <scope>NUCLEOTIDE SEQUENCE</scope>
    <source>
        <strain evidence="8">Duluth1</strain>
        <tissue evidence="8">Whole animal</tissue>
    </source>
</reference>
<dbReference type="InterPro" id="IPR006620">
    <property type="entry name" value="Pro_4_hyd_alph"/>
</dbReference>
<feature type="domain" description="Fe2OG dioxygenase" evidence="7">
    <location>
        <begin position="195"/>
        <end position="291"/>
    </location>
</feature>
<sequence length="329" mass="38272">MSRNIYIKSLDVHLDFFSKSQFLQSYNKLLSDTCQGSYHLSKVLEEVEEEVSRRKRLTLDSVERQKYIQQNYTRLHPEIFDFQEDFLSPDFLRLVSFCKQDEARFEGVCAYLSETNVERTYTFPVFTAKFCRLFLEEIMHFEQSDVPKGRPNTMNSYGVLLDELGMYRFIDVFRENYLEPITSLLYPDWGGAMLDSHKAFIVQYGHGKDVDLGYHYDNAEVTLNVALSPEDSFEGGDLFFGAMRNEIDSQKNWKTYSHRPTVGILHRGQHRHGAYPIMQGSRYNLIVWMRASAVRNKKCPMCDAVPDLEETTGYGDGFTRQTMDVCSVV</sequence>
<keyword evidence="2" id="KW-0479">Metal-binding</keyword>
<organism evidence="8 9">
    <name type="scientific">Dreissena polymorpha</name>
    <name type="common">Zebra mussel</name>
    <name type="synonym">Mytilus polymorpha</name>
    <dbReference type="NCBI Taxonomy" id="45954"/>
    <lineage>
        <taxon>Eukaryota</taxon>
        <taxon>Metazoa</taxon>
        <taxon>Spiralia</taxon>
        <taxon>Lophotrochozoa</taxon>
        <taxon>Mollusca</taxon>
        <taxon>Bivalvia</taxon>
        <taxon>Autobranchia</taxon>
        <taxon>Heteroconchia</taxon>
        <taxon>Euheterodonta</taxon>
        <taxon>Imparidentia</taxon>
        <taxon>Neoheterodontei</taxon>
        <taxon>Myida</taxon>
        <taxon>Dreissenoidea</taxon>
        <taxon>Dreissenidae</taxon>
        <taxon>Dreissena</taxon>
    </lineage>
</organism>
<dbReference type="PANTHER" id="PTHR24014:SF4">
    <property type="entry name" value="2-OXOGLUTARATE AND IRON-DEPENDENT OXYGENASE DOMAIN-CONTAINING PROTEIN 2"/>
    <property type="match status" value="1"/>
</dbReference>
<dbReference type="Proteomes" id="UP000828390">
    <property type="component" value="Unassembled WGS sequence"/>
</dbReference>
<proteinExistence type="predicted"/>
<dbReference type="PANTHER" id="PTHR24014">
    <property type="entry name" value="2-OXOGLUTARATE AND IRON-DEPENDENT OXYGENASE DOMAIN-CONTAINING PROTEIN 2"/>
    <property type="match status" value="1"/>
</dbReference>
<protein>
    <recommendedName>
        <fullName evidence="7">Fe2OG dioxygenase domain-containing protein</fullName>
    </recommendedName>
</protein>
<comment type="cofactor">
    <cofactor evidence="1">
        <name>L-ascorbate</name>
        <dbReference type="ChEBI" id="CHEBI:38290"/>
    </cofactor>
</comment>
<dbReference type="AlphaFoldDB" id="A0A9D4ERB6"/>
<evidence type="ECO:0000313" key="9">
    <source>
        <dbReference type="Proteomes" id="UP000828390"/>
    </source>
</evidence>
<evidence type="ECO:0000259" key="7">
    <source>
        <dbReference type="PROSITE" id="PS51471"/>
    </source>
</evidence>
<evidence type="ECO:0000313" key="8">
    <source>
        <dbReference type="EMBL" id="KAH3784932.1"/>
    </source>
</evidence>